<dbReference type="SMART" id="SM00832">
    <property type="entry name" value="C8"/>
    <property type="match status" value="3"/>
</dbReference>
<dbReference type="eggNOG" id="KOG1216">
    <property type="taxonomic scope" value="Eukaryota"/>
</dbReference>
<dbReference type="PANTHER" id="PTHR11339:SF244">
    <property type="entry name" value="IGGFC-BINDING PROTEIN"/>
    <property type="match status" value="1"/>
</dbReference>
<dbReference type="FunFam" id="2.10.25.10:FF:000055">
    <property type="entry name" value="alpha-tectorin isoform X1"/>
    <property type="match status" value="3"/>
</dbReference>
<dbReference type="Pfam" id="PF01826">
    <property type="entry name" value="TIL"/>
    <property type="match status" value="4"/>
</dbReference>
<name>U3K3G1_FICAL</name>
<dbReference type="InterPro" id="IPR050780">
    <property type="entry name" value="Mucin_vWF_Thrombospondin_sf"/>
</dbReference>
<evidence type="ECO:0000313" key="6">
    <source>
        <dbReference type="Proteomes" id="UP000016665"/>
    </source>
</evidence>
<dbReference type="GO" id="GO:0031012">
    <property type="term" value="C:extracellular matrix"/>
    <property type="evidence" value="ECO:0007669"/>
    <property type="project" value="TreeGrafter"/>
</dbReference>
<feature type="domain" description="VWFD" evidence="4">
    <location>
        <begin position="905"/>
        <end position="1083"/>
    </location>
</feature>
<organism evidence="5 6">
    <name type="scientific">Ficedula albicollis</name>
    <name type="common">Collared flycatcher</name>
    <name type="synonym">Muscicapa albicollis</name>
    <dbReference type="NCBI Taxonomy" id="59894"/>
    <lineage>
        <taxon>Eukaryota</taxon>
        <taxon>Metazoa</taxon>
        <taxon>Chordata</taxon>
        <taxon>Craniata</taxon>
        <taxon>Vertebrata</taxon>
        <taxon>Euteleostomi</taxon>
        <taxon>Archelosauria</taxon>
        <taxon>Archosauria</taxon>
        <taxon>Dinosauria</taxon>
        <taxon>Saurischia</taxon>
        <taxon>Theropoda</taxon>
        <taxon>Coelurosauria</taxon>
        <taxon>Aves</taxon>
        <taxon>Neognathae</taxon>
        <taxon>Neoaves</taxon>
        <taxon>Telluraves</taxon>
        <taxon>Australaves</taxon>
        <taxon>Passeriformes</taxon>
        <taxon>Muscicapidae</taxon>
        <taxon>Ficedula</taxon>
    </lineage>
</organism>
<feature type="domain" description="VWFD" evidence="4">
    <location>
        <begin position="511"/>
        <end position="694"/>
    </location>
</feature>
<evidence type="ECO:0000259" key="4">
    <source>
        <dbReference type="PROSITE" id="PS51233"/>
    </source>
</evidence>
<dbReference type="Proteomes" id="UP000016665">
    <property type="component" value="Unplaced"/>
</dbReference>
<dbReference type="SUPFAM" id="SSF57567">
    <property type="entry name" value="Serine protease inhibitors"/>
    <property type="match status" value="4"/>
</dbReference>
<feature type="domain" description="VWFD" evidence="4">
    <location>
        <begin position="110"/>
        <end position="280"/>
    </location>
</feature>
<sequence length="1504" mass="162464">CPSNSSYELCSQTCQHTCGADSLYGGNQYCGIICQDGFMLSGDECVPMSHCGCSRHGVYYKEGQTFYPTEQEMCQCLSGGTVECQNTSCPDGGPGKVIDGVFQCPSEVSSTCVATGDCTYVTFDGMAFNMTGTCTYVLTQTCKGDNVTPFIVTLQKEARQKGKVSGIQALSVEVYGVTLTLNQGKRNIVWKMFSPNKGQVQVYPHGTGVLLRTDFGLVVHYDLVQHVMVTVPHTYMGRLCGLCGNYNGQRNDDFQLSSGQLAPDSTAFGSVWKTAATPCSDTCPKDECPTCTEEKVAVLQKPNYCGLLMAPEGPFGSCHHTIDPIPYSQSCIHDLCMTGGDMHVLCQSIQSYVTACQDAGVTVGAWRTPSFCPLTCPANSTYSLCTNTCANTCAGNATTCPQTCIEGCQCHQGSVFDGHRCVPKEYCTCFTDGEYYKVLLFRDHCQRRCTCVPGQGITCHEHACSEDESCEIRDGVLGCINKNPCKSLHCRPKERCRPRGAQSRCVPALVATCWTWGDPHFRTFDGLEFDFQGTCTYTMAESHGNDPGLVPFRVEAKNDIRGGIQSVSYVSLVNVDVYGQRISFHRNEDGKVRVNGEVTLLPVLLADGKVRVRPSGLRVALETDFGLRVSYDWNWHLLIDLPSSYFRHVRGLCGNFNLKPLDDIPEAGDNITAIITWAKSWKSADSEVDDPICWDYCDGACPVCDEEKKELYGGNQYCGIIKKSFQGPFRACHDVVKPHDFYRSCLSDLCLSNGARSILCQVLETYAATCQKHGATVHDWRAPSGCPLPCPENSHYEPCGSACPATCSNWDNPATCDQPCVETCACNAGHVLSGAQCVPVSRCGCTRDGRYYRPGEEFWGDDTCRSRCRCDVELGMVVCEDSGCKPGEVCAVVKGVRRCVAGSRSICVATGDPHYTTFDGRRFDFMGTCVYLLAGLCSTDPTLTPFAVTVENNHRGSRVVSFTKVVTMEVYNMTLSLSQEHPQKVKVNGVLLDLPFSHNHQLQVSLRGVHGFITTGAGVTVTFDWYSYARVIIPGTYAGAVCGLCGNANGDPHDDFATRDGHHADNETQLGDSWKVSDVPGCSAGCSEGCQVCSDAQKRAYRGDKHCGLLGKKRGPFAACHAVIDPAPYLDDCLFDACLYEGHQDTVCQAIGAYVAACQSQGAAVRPWRSAAFCPVCPPNQHYELCGPPCPPTCQGEAGPQDCSDVSLCSEGCFCDPGFFRSGDHCVPLPQCGCLLEGRYYPRGAQFYPEPPCTQRCLCSENGRLECHPTPGCSSDEECTVQDGVLGCHPRTCRQCQVLGAGAYSTFDGHLGNFGGSCTLLLLELERGEPEEGLEPITVAVEQEDTEVQRVTVMAHGVTVVMDRGQQWEVTVSGGPGGLGMTPHCPPLTPSVSSLPLPALTCPPKSHYQLCARTCEHTCAGVSAPPPCSERCFEGCQCAEGLLFDGARCVPPGSCGCLHQGRYFQVGAAPVPSVQPSCSPSSFQAPRVDPGSLQCASHSVASPS</sequence>
<dbReference type="InterPro" id="IPR014853">
    <property type="entry name" value="VWF/SSPO/ZAN-like_Cys-rich_dom"/>
</dbReference>
<reference evidence="5" key="2">
    <citation type="submission" date="2025-09" db="UniProtKB">
        <authorList>
            <consortium name="Ensembl"/>
        </authorList>
    </citation>
    <scope>IDENTIFICATION</scope>
</reference>
<dbReference type="Gene3D" id="2.10.25.10">
    <property type="entry name" value="Laminin"/>
    <property type="match status" value="4"/>
</dbReference>
<dbReference type="SMART" id="SM00215">
    <property type="entry name" value="VWC_out"/>
    <property type="match status" value="4"/>
</dbReference>
<evidence type="ECO:0000313" key="5">
    <source>
        <dbReference type="Ensembl" id="ENSFALP00000009565.2"/>
    </source>
</evidence>
<evidence type="ECO:0000256" key="1">
    <source>
        <dbReference type="ARBA" id="ARBA00022737"/>
    </source>
</evidence>
<keyword evidence="3" id="KW-0325">Glycoprotein</keyword>
<dbReference type="PROSITE" id="PS51233">
    <property type="entry name" value="VWFD"/>
    <property type="match status" value="3"/>
</dbReference>
<keyword evidence="2" id="KW-1015">Disulfide bond</keyword>
<dbReference type="InterPro" id="IPR001846">
    <property type="entry name" value="VWF_type-D"/>
</dbReference>
<dbReference type="Pfam" id="PF12714">
    <property type="entry name" value="TILa"/>
    <property type="match status" value="2"/>
</dbReference>
<dbReference type="STRING" id="59894.ENSFALP00000009565"/>
<dbReference type="CDD" id="cd19941">
    <property type="entry name" value="TIL"/>
    <property type="match status" value="4"/>
</dbReference>
<dbReference type="PANTHER" id="PTHR11339">
    <property type="entry name" value="EXTRACELLULAR MATRIX GLYCOPROTEIN RELATED"/>
    <property type="match status" value="1"/>
</dbReference>
<keyword evidence="6" id="KW-1185">Reference proteome</keyword>
<dbReference type="InterPro" id="IPR036084">
    <property type="entry name" value="Ser_inhib-like_sf"/>
</dbReference>
<dbReference type="SMART" id="SM00216">
    <property type="entry name" value="VWD"/>
    <property type="match status" value="3"/>
</dbReference>
<evidence type="ECO:0000256" key="3">
    <source>
        <dbReference type="ARBA" id="ARBA00023180"/>
    </source>
</evidence>
<dbReference type="InterPro" id="IPR025615">
    <property type="entry name" value="TILa_dom"/>
</dbReference>
<dbReference type="InterPro" id="IPR001007">
    <property type="entry name" value="VWF_dom"/>
</dbReference>
<protein>
    <recommendedName>
        <fullName evidence="4">VWFD domain-containing protein</fullName>
    </recommendedName>
</protein>
<dbReference type="Pfam" id="PF00094">
    <property type="entry name" value="VWD"/>
    <property type="match status" value="3"/>
</dbReference>
<dbReference type="GeneTree" id="ENSGT00950000183155"/>
<dbReference type="Pfam" id="PF08742">
    <property type="entry name" value="C8"/>
    <property type="match status" value="3"/>
</dbReference>
<keyword evidence="1" id="KW-0677">Repeat</keyword>
<dbReference type="InterPro" id="IPR002919">
    <property type="entry name" value="TIL_dom"/>
</dbReference>
<dbReference type="HOGENOM" id="CLU_001167_0_0_1"/>
<evidence type="ECO:0000256" key="2">
    <source>
        <dbReference type="ARBA" id="ARBA00023157"/>
    </source>
</evidence>
<accession>U3K3G1</accession>
<dbReference type="GO" id="GO:0005615">
    <property type="term" value="C:extracellular space"/>
    <property type="evidence" value="ECO:0007669"/>
    <property type="project" value="TreeGrafter"/>
</dbReference>
<dbReference type="Ensembl" id="ENSFALT00000009605.2">
    <property type="protein sequence ID" value="ENSFALP00000009565.2"/>
    <property type="gene ID" value="ENSFALG00000009166.2"/>
</dbReference>
<reference evidence="5" key="1">
    <citation type="submission" date="2025-08" db="UniProtKB">
        <authorList>
            <consortium name="Ensembl"/>
        </authorList>
    </citation>
    <scope>IDENTIFICATION</scope>
</reference>
<proteinExistence type="predicted"/>